<dbReference type="OrthoDB" id="3774942at2759"/>
<dbReference type="AlphaFoldDB" id="A0A8K0RIE0"/>
<gene>
    <name evidence="2" type="ORF">FB567DRAFT_609902</name>
</gene>
<dbReference type="EMBL" id="JAGMVJ010000002">
    <property type="protein sequence ID" value="KAH7093403.1"/>
    <property type="molecule type" value="Genomic_DNA"/>
</dbReference>
<comment type="caution">
    <text evidence="2">The sequence shown here is derived from an EMBL/GenBank/DDBJ whole genome shotgun (WGS) entry which is preliminary data.</text>
</comment>
<evidence type="ECO:0000256" key="1">
    <source>
        <dbReference type="SAM" id="MobiDB-lite"/>
    </source>
</evidence>
<dbReference type="Proteomes" id="UP000813461">
    <property type="component" value="Unassembled WGS sequence"/>
</dbReference>
<reference evidence="2" key="1">
    <citation type="journal article" date="2021" name="Nat. Commun.">
        <title>Genetic determinants of endophytism in the Arabidopsis root mycobiome.</title>
        <authorList>
            <person name="Mesny F."/>
            <person name="Miyauchi S."/>
            <person name="Thiergart T."/>
            <person name="Pickel B."/>
            <person name="Atanasova L."/>
            <person name="Karlsson M."/>
            <person name="Huettel B."/>
            <person name="Barry K.W."/>
            <person name="Haridas S."/>
            <person name="Chen C."/>
            <person name="Bauer D."/>
            <person name="Andreopoulos W."/>
            <person name="Pangilinan J."/>
            <person name="LaButti K."/>
            <person name="Riley R."/>
            <person name="Lipzen A."/>
            <person name="Clum A."/>
            <person name="Drula E."/>
            <person name="Henrissat B."/>
            <person name="Kohler A."/>
            <person name="Grigoriev I.V."/>
            <person name="Martin F.M."/>
            <person name="Hacquard S."/>
        </authorList>
    </citation>
    <scope>NUCLEOTIDE SEQUENCE</scope>
    <source>
        <strain evidence="2">MPI-SDFR-AT-0120</strain>
    </source>
</reference>
<evidence type="ECO:0000313" key="2">
    <source>
        <dbReference type="EMBL" id="KAH7093403.1"/>
    </source>
</evidence>
<keyword evidence="3" id="KW-1185">Reference proteome</keyword>
<feature type="region of interest" description="Disordered" evidence="1">
    <location>
        <begin position="506"/>
        <end position="560"/>
    </location>
</feature>
<proteinExistence type="predicted"/>
<feature type="compositionally biased region" description="Low complexity" evidence="1">
    <location>
        <begin position="506"/>
        <end position="517"/>
    </location>
</feature>
<protein>
    <submittedName>
        <fullName evidence="2">Uncharacterized protein</fullName>
    </submittedName>
</protein>
<name>A0A8K0RIE0_9PLEO</name>
<accession>A0A8K0RIE0</accession>
<sequence>MARVGFSTLGLYPLPTVPSTLTTRATFQLVNGVTVPRSVDEAPQASSVHLLRNSSIASNECAHKSFLSKVRGLSLAWLAPARRKPDSPPFKFVVGDINEQRTHDGYLSSTVLLRSLPLTSDVLSEVGSTDLTTHALIIDQLVGSKGTCTIGVIQKIKEELHHAVRLGLIQPAGQLHQRQSSFPTCSSPSFIERLASRRGQPGMVLNDIFNSKTNNEEQNFALFCHKPRENPDFPLIPVWNKDHVVQRERLDFIQQLTEDASEDIFTHETFVSMVWNEMCSTKSAPHPERLLELRNEAAAESFSMIKQEYLSARISERQRLLRVKIEPLLPKVGGTLKKDMAIQTVKILRAEMMRSMQDAAAGADLKKEYISDLISNYSEDVDEDYCMKPEVIDALCNEHKRESIKAWALKTDASGLPHVIFNNFGGKKYVSIELCDISDEVGKAGDYPWRTECLYPDYPWGPKEEHMIDWKIDEITKTVVLPLDDGYPDERSEGFFTNMSGLSDISVSESESTSSDSEGGGSKVQRDSQTSSEELQPQADRTRGDFESEEIENNCQDEPTRRIDSLIGNFIGINTEDNVFGPGPIIEKSFQTTAKPLDYTKKLRNTKLAAVKAGKHIGLRRFNNLRSAWDIPHHSHGAELPGYRGHRTFSRPTPDWDAPEIEKPAFAQRREAVGMLTQFNLEKDQEELSNPRTRNPNVPDMSVKVAQCLPRRPLYEGRILNNVSSQSHIGASIFQQKHTPQPHVEYKIGTMDAEGRVRICSCLVHTPPNPPENPIQEPVQDRATFPWTDPDIF</sequence>
<evidence type="ECO:0000313" key="3">
    <source>
        <dbReference type="Proteomes" id="UP000813461"/>
    </source>
</evidence>
<organism evidence="2 3">
    <name type="scientific">Paraphoma chrysanthemicola</name>
    <dbReference type="NCBI Taxonomy" id="798071"/>
    <lineage>
        <taxon>Eukaryota</taxon>
        <taxon>Fungi</taxon>
        <taxon>Dikarya</taxon>
        <taxon>Ascomycota</taxon>
        <taxon>Pezizomycotina</taxon>
        <taxon>Dothideomycetes</taxon>
        <taxon>Pleosporomycetidae</taxon>
        <taxon>Pleosporales</taxon>
        <taxon>Pleosporineae</taxon>
        <taxon>Phaeosphaeriaceae</taxon>
        <taxon>Paraphoma</taxon>
    </lineage>
</organism>